<evidence type="ECO:0000313" key="2">
    <source>
        <dbReference type="EMBL" id="KAJ0964296.1"/>
    </source>
</evidence>
<dbReference type="OrthoDB" id="1923709at2759"/>
<dbReference type="PANTHER" id="PTHR34802">
    <property type="entry name" value="CHORISMATE SYNTHASE"/>
    <property type="match status" value="1"/>
</dbReference>
<evidence type="ECO:0000313" key="3">
    <source>
        <dbReference type="Proteomes" id="UP001085076"/>
    </source>
</evidence>
<organism evidence="2 3">
    <name type="scientific">Dioscorea zingiberensis</name>
    <dbReference type="NCBI Taxonomy" id="325984"/>
    <lineage>
        <taxon>Eukaryota</taxon>
        <taxon>Viridiplantae</taxon>
        <taxon>Streptophyta</taxon>
        <taxon>Embryophyta</taxon>
        <taxon>Tracheophyta</taxon>
        <taxon>Spermatophyta</taxon>
        <taxon>Magnoliopsida</taxon>
        <taxon>Liliopsida</taxon>
        <taxon>Dioscoreales</taxon>
        <taxon>Dioscoreaceae</taxon>
        <taxon>Dioscorea</taxon>
    </lineage>
</organism>
<evidence type="ECO:0000256" key="1">
    <source>
        <dbReference type="SAM" id="MobiDB-lite"/>
    </source>
</evidence>
<feature type="compositionally biased region" description="Low complexity" evidence="1">
    <location>
        <begin position="283"/>
        <end position="292"/>
    </location>
</feature>
<feature type="compositionally biased region" description="Basic and acidic residues" evidence="1">
    <location>
        <begin position="213"/>
        <end position="250"/>
    </location>
</feature>
<accession>A0A9D5C089</accession>
<dbReference type="AlphaFoldDB" id="A0A9D5C089"/>
<feature type="compositionally biased region" description="Basic and acidic residues" evidence="1">
    <location>
        <begin position="1"/>
        <end position="11"/>
    </location>
</feature>
<name>A0A9D5C089_9LILI</name>
<reference evidence="2" key="2">
    <citation type="journal article" date="2022" name="Hortic Res">
        <title>The genome of Dioscorea zingiberensis sheds light on the biosynthesis, origin and evolution of the medicinally important diosgenin saponins.</title>
        <authorList>
            <person name="Li Y."/>
            <person name="Tan C."/>
            <person name="Li Z."/>
            <person name="Guo J."/>
            <person name="Li S."/>
            <person name="Chen X."/>
            <person name="Wang C."/>
            <person name="Dai X."/>
            <person name="Yang H."/>
            <person name="Song W."/>
            <person name="Hou L."/>
            <person name="Xu J."/>
            <person name="Tong Z."/>
            <person name="Xu A."/>
            <person name="Yuan X."/>
            <person name="Wang W."/>
            <person name="Yang Q."/>
            <person name="Chen L."/>
            <person name="Sun Z."/>
            <person name="Wang K."/>
            <person name="Pan B."/>
            <person name="Chen J."/>
            <person name="Bao Y."/>
            <person name="Liu F."/>
            <person name="Qi X."/>
            <person name="Gang D.R."/>
            <person name="Wen J."/>
            <person name="Li J."/>
        </authorList>
    </citation>
    <scope>NUCLEOTIDE SEQUENCE</scope>
    <source>
        <strain evidence="2">Dzin_1.0</strain>
    </source>
</reference>
<keyword evidence="3" id="KW-1185">Reference proteome</keyword>
<comment type="caution">
    <text evidence="2">The sequence shown here is derived from an EMBL/GenBank/DDBJ whole genome shotgun (WGS) entry which is preliminary data.</text>
</comment>
<dbReference type="PANTHER" id="PTHR34802:SF1">
    <property type="entry name" value="CHORISMATE SYNTHASE"/>
    <property type="match status" value="1"/>
</dbReference>
<gene>
    <name evidence="2" type="ORF">J5N97_029418</name>
</gene>
<feature type="compositionally biased region" description="Low complexity" evidence="1">
    <location>
        <begin position="90"/>
        <end position="100"/>
    </location>
</feature>
<sequence length="1020" mass="111764">MSLEHEDKKSSLESSVDNAHEPRKKSGITYTREFLLSLSNLDVCKKLPSGFDVSILSEFEDASQRSFGGLSFQSSRRNDHGSLPSRMDNSGSYSRGSSGRWDTYSSGSSDKDGDLQLDRENCMQDSGRHVGNQPRRPWQLSEHDGLLGSGAFPRSSGYSGASGLKGRDNGHHQLSKSTDTYQPPRTYKAVPNSRKDHTDLVNDETFGSSECSSQDRAEEERRRRESFELMRKEQKKSLKDNQKHMLNIDKENVDDDIMALLGSSEGQKSKQGENKLVDSVALSNSRSDSSRSSHIHAPPSRPLVPPGFASAAREKNLHAPSSNTCTAKPGSAVIDKDNSHVNQPDSGDSGAGAIKQSVYLENISNKTFNIQEADDALESGTLNDFSNAKESRHDIIHVDTQDQSASILDKLFGSALLTNFRDTHNVIEHQGVEVNVETRHPAMTESSKFTNWFRDEEKKPVENVLSKDLLSLIVSKEKASPQVSEFYDGNSPVYIKPSLLLGESGTNDKHLKFPDCSSVGIPELQYPNEGNDSSSGVITCEDLEQLILAEVKDSNSGLEQFVLGPQTELDSELEGQKTIVDDSASKHLLSLLHKGGNSNDQTSSSIMDVMGSSINRIDLSDAKATPEVPDRISIINSNKVQNCEKTVTLEALFGSAFMDELHSVEAPLSVQRGPIGGISGADTLQSLESQLQYDTNHALPSTYGLEQPNKITNSDNVEAFIHSREARTDKIPGLWVGGDNSSPGGSKIHLPEEDGLIMFGDSLNSVTSDSASFRSVNRDKESVELNPERLQGQILKAIHRDTGHAGQVNSSRSTLVNCPPDLVDLDRFYDSVHGRASTQYSHPLNHMRPLFPEMDQHTNLNSQMRSIAPENIHPDSHLPFPVNVFPQHGLHSANGPQFDHTGHHPTFQHVPVPGNLPPPHPLLGLPRGFPPSYPMNHMPGYIAEMNNMHGLPQNLQPHTFGNHGMGMPGSLIGGDGGSNPQAFNRLIEMELRAKSKQIHSASGHIPGFHGPELDAAFRYR</sequence>
<feature type="region of interest" description="Disordered" evidence="1">
    <location>
        <begin position="280"/>
        <end position="352"/>
    </location>
</feature>
<reference evidence="2" key="1">
    <citation type="submission" date="2021-03" db="EMBL/GenBank/DDBJ databases">
        <authorList>
            <person name="Li Z."/>
            <person name="Yang C."/>
        </authorList>
    </citation>
    <scope>NUCLEOTIDE SEQUENCE</scope>
    <source>
        <strain evidence="2">Dzin_1.0</strain>
        <tissue evidence="2">Leaf</tissue>
    </source>
</reference>
<feature type="compositionally biased region" description="Basic and acidic residues" evidence="1">
    <location>
        <begin position="109"/>
        <end position="128"/>
    </location>
</feature>
<proteinExistence type="predicted"/>
<dbReference type="Proteomes" id="UP001085076">
    <property type="component" value="Miscellaneous, Linkage group lg09"/>
</dbReference>
<feature type="region of interest" description="Disordered" evidence="1">
    <location>
        <begin position="67"/>
        <end position="250"/>
    </location>
</feature>
<dbReference type="EMBL" id="JAGGNH010000009">
    <property type="protein sequence ID" value="KAJ0964296.1"/>
    <property type="molecule type" value="Genomic_DNA"/>
</dbReference>
<feature type="region of interest" description="Disordered" evidence="1">
    <location>
        <begin position="1"/>
        <end position="24"/>
    </location>
</feature>
<protein>
    <submittedName>
        <fullName evidence="2">Uncharacterized protein</fullName>
    </submittedName>
</protein>